<dbReference type="GO" id="GO:0016783">
    <property type="term" value="F:sulfurtransferase activity"/>
    <property type="evidence" value="ECO:0007669"/>
    <property type="project" value="InterPro"/>
</dbReference>
<accession>A0A923L0Q4</accession>
<dbReference type="InterPro" id="IPR014729">
    <property type="entry name" value="Rossmann-like_a/b/a_fold"/>
</dbReference>
<dbReference type="AlphaFoldDB" id="A0A923L0Q4"/>
<sequence length="251" mass="27939">MKLQEFFDRNPKAALGFSGGVDSSYLLCAALRCGADVRAYYVKTPFQPQFELEDALRLADGLGAAVTVLEPDLLCCDQVTSNPTDRCYHCKKVIFSALREQALRDGYQVLIDGTNASDDLGDRPGVRALRELSVRSPLRECGLEKAEIRRLSRCEGLFTWNKPAYACLATRVPTGRRITPGLLARVEKAEDALFALGFTDFRVRVYGDAARLQLPPAQLQRALERRGEITAALRPYFYPVLLDMEERGTNG</sequence>
<gene>
    <name evidence="2" type="primary">larE</name>
    <name evidence="2" type="ORF">H8S23_04370</name>
</gene>
<keyword evidence="2" id="KW-0808">Transferase</keyword>
<keyword evidence="3" id="KW-1185">Reference proteome</keyword>
<evidence type="ECO:0000313" key="3">
    <source>
        <dbReference type="Proteomes" id="UP000659630"/>
    </source>
</evidence>
<dbReference type="RefSeq" id="WP_186887064.1">
    <property type="nucleotide sequence ID" value="NZ_JACONZ010000001.1"/>
</dbReference>
<evidence type="ECO:0000256" key="1">
    <source>
        <dbReference type="PIRSR" id="PIRSR006661-1"/>
    </source>
</evidence>
<dbReference type="SUPFAM" id="SSF52402">
    <property type="entry name" value="Adenine nucleotide alpha hydrolases-like"/>
    <property type="match status" value="1"/>
</dbReference>
<feature type="active site" description="Nucleophile and sulfur donor" evidence="1">
    <location>
        <position position="167"/>
    </location>
</feature>
<dbReference type="PANTHER" id="PTHR43169">
    <property type="entry name" value="EXSB FAMILY PROTEIN"/>
    <property type="match status" value="1"/>
</dbReference>
<dbReference type="InterPro" id="IPR005232">
    <property type="entry name" value="LarE"/>
</dbReference>
<dbReference type="NCBIfam" id="TIGR00268">
    <property type="entry name" value="ATP-dependent sacrificial sulfur transferase LarE"/>
    <property type="match status" value="1"/>
</dbReference>
<reference evidence="2" key="1">
    <citation type="submission" date="2020-08" db="EMBL/GenBank/DDBJ databases">
        <title>Genome public.</title>
        <authorList>
            <person name="Liu C."/>
            <person name="Sun Q."/>
        </authorList>
    </citation>
    <scope>NUCLEOTIDE SEQUENCE</scope>
    <source>
        <strain evidence="2">BX8</strain>
    </source>
</reference>
<comment type="caution">
    <text evidence="2">The sequence shown here is derived from an EMBL/GenBank/DDBJ whole genome shotgun (WGS) entry which is preliminary data.</text>
</comment>
<dbReference type="CDD" id="cd01990">
    <property type="entry name" value="LarE-like"/>
    <property type="match status" value="1"/>
</dbReference>
<organism evidence="2 3">
    <name type="scientific">Anaerofilum hominis</name>
    <dbReference type="NCBI Taxonomy" id="2763016"/>
    <lineage>
        <taxon>Bacteria</taxon>
        <taxon>Bacillati</taxon>
        <taxon>Bacillota</taxon>
        <taxon>Clostridia</taxon>
        <taxon>Eubacteriales</taxon>
        <taxon>Oscillospiraceae</taxon>
        <taxon>Anaerofilum</taxon>
    </lineage>
</organism>
<dbReference type="PANTHER" id="PTHR43169:SF2">
    <property type="entry name" value="NAD_GMP SYNTHASE DOMAIN-CONTAINING PROTEIN"/>
    <property type="match status" value="1"/>
</dbReference>
<dbReference type="Proteomes" id="UP000659630">
    <property type="component" value="Unassembled WGS sequence"/>
</dbReference>
<dbReference type="EMBL" id="JACONZ010000001">
    <property type="protein sequence ID" value="MBC5580732.1"/>
    <property type="molecule type" value="Genomic_DNA"/>
</dbReference>
<protein>
    <submittedName>
        <fullName evidence="2">ATP-dependent sacrificial sulfur transferase LarE</fullName>
    </submittedName>
</protein>
<dbReference type="Gene3D" id="3.40.50.620">
    <property type="entry name" value="HUPs"/>
    <property type="match status" value="1"/>
</dbReference>
<proteinExistence type="predicted"/>
<dbReference type="InterPro" id="IPR052188">
    <property type="entry name" value="Ni-pincer_cofactor_biosynth"/>
</dbReference>
<dbReference type="PIRSF" id="PIRSF006661">
    <property type="entry name" value="PP-lp_UCP006661"/>
    <property type="match status" value="1"/>
</dbReference>
<evidence type="ECO:0000313" key="2">
    <source>
        <dbReference type="EMBL" id="MBC5580732.1"/>
    </source>
</evidence>
<name>A0A923L0Q4_9FIRM</name>